<protein>
    <recommendedName>
        <fullName evidence="1">PPM-type phosphatase domain-containing protein</fullName>
    </recommendedName>
</protein>
<dbReference type="SUPFAM" id="SSF81606">
    <property type="entry name" value="PP2C-like"/>
    <property type="match status" value="1"/>
</dbReference>
<evidence type="ECO:0000313" key="2">
    <source>
        <dbReference type="EMBL" id="ARF11865.1"/>
    </source>
</evidence>
<dbReference type="Gene3D" id="3.60.40.10">
    <property type="entry name" value="PPM-type phosphatase domain"/>
    <property type="match status" value="1"/>
</dbReference>
<dbReference type="PROSITE" id="PS51746">
    <property type="entry name" value="PPM_2"/>
    <property type="match status" value="1"/>
</dbReference>
<dbReference type="Pfam" id="PF00481">
    <property type="entry name" value="PP2C"/>
    <property type="match status" value="1"/>
</dbReference>
<name>A0A1V0SJG9_9VIRU</name>
<dbReference type="InterPro" id="IPR036457">
    <property type="entry name" value="PPM-type-like_dom_sf"/>
</dbReference>
<dbReference type="EMBL" id="KY684109">
    <property type="protein sequence ID" value="ARF11865.1"/>
    <property type="molecule type" value="Genomic_DNA"/>
</dbReference>
<organism evidence="2">
    <name type="scientific">Klosneuvirus KNV1</name>
    <dbReference type="NCBI Taxonomy" id="1977640"/>
    <lineage>
        <taxon>Viruses</taxon>
        <taxon>Varidnaviria</taxon>
        <taxon>Bamfordvirae</taxon>
        <taxon>Nucleocytoviricota</taxon>
        <taxon>Megaviricetes</taxon>
        <taxon>Imitervirales</taxon>
        <taxon>Mimiviridae</taxon>
        <taxon>Klosneuvirinae</taxon>
        <taxon>Klosneuvirus</taxon>
    </lineage>
</organism>
<reference evidence="2" key="1">
    <citation type="journal article" date="2017" name="Science">
        <title>Giant viruses with an expanded complement of translation system components.</title>
        <authorList>
            <person name="Schulz F."/>
            <person name="Yutin N."/>
            <person name="Ivanova N.N."/>
            <person name="Ortega D.R."/>
            <person name="Lee T.K."/>
            <person name="Vierheilig J."/>
            <person name="Daims H."/>
            <person name="Horn M."/>
            <person name="Wagner M."/>
            <person name="Jensen G.J."/>
            <person name="Kyrpides N.C."/>
            <person name="Koonin E.V."/>
            <person name="Woyke T."/>
        </authorList>
    </citation>
    <scope>NUCLEOTIDE SEQUENCE</scope>
    <source>
        <strain evidence="2">KNV1</strain>
    </source>
</reference>
<proteinExistence type="predicted"/>
<accession>A0A1V0SJG9</accession>
<feature type="domain" description="PPM-type phosphatase" evidence="1">
    <location>
        <begin position="1"/>
        <end position="64"/>
    </location>
</feature>
<dbReference type="InterPro" id="IPR001932">
    <property type="entry name" value="PPM-type_phosphatase-like_dom"/>
</dbReference>
<evidence type="ECO:0000259" key="1">
    <source>
        <dbReference type="PROSITE" id="PS51746"/>
    </source>
</evidence>
<gene>
    <name evidence="2" type="ORF">Klosneuvirus_2_301</name>
</gene>
<sequence length="66" mass="7397">MVVACDGLYESLNNNDIINFVLLNCYDSTLTKRINKGINIAEKLAEYAIKKGSNDNISIILVFKDE</sequence>